<keyword evidence="1" id="KW-1133">Transmembrane helix</keyword>
<feature type="signal peptide" evidence="2">
    <location>
        <begin position="1"/>
        <end position="20"/>
    </location>
</feature>
<feature type="chain" id="PRO_5032897633" description="Tyrosine-protein kinase ephrin type A/B receptor-like domain-containing protein" evidence="2">
    <location>
        <begin position="21"/>
        <end position="949"/>
    </location>
</feature>
<feature type="transmembrane region" description="Helical" evidence="1">
    <location>
        <begin position="546"/>
        <end position="568"/>
    </location>
</feature>
<dbReference type="EMBL" id="CAJNOJ010000059">
    <property type="protein sequence ID" value="CAF0993128.1"/>
    <property type="molecule type" value="Genomic_DNA"/>
</dbReference>
<evidence type="ECO:0000256" key="2">
    <source>
        <dbReference type="SAM" id="SignalP"/>
    </source>
</evidence>
<keyword evidence="1" id="KW-0812">Transmembrane</keyword>
<dbReference type="Proteomes" id="UP000663852">
    <property type="component" value="Unassembled WGS sequence"/>
</dbReference>
<reference evidence="3" key="1">
    <citation type="submission" date="2021-02" db="EMBL/GenBank/DDBJ databases">
        <authorList>
            <person name="Nowell W R."/>
        </authorList>
    </citation>
    <scope>NUCLEOTIDE SEQUENCE</scope>
</reference>
<accession>A0A814G276</accession>
<protein>
    <recommendedName>
        <fullName evidence="5">Tyrosine-protein kinase ephrin type A/B receptor-like domain-containing protein</fullName>
    </recommendedName>
</protein>
<proteinExistence type="predicted"/>
<evidence type="ECO:0008006" key="5">
    <source>
        <dbReference type="Google" id="ProtNLM"/>
    </source>
</evidence>
<sequence>MARQLLRYLVVFQFIFAIDSLDFNPTDYELYGPTMAANDKVIISIQSRAGVTFSGALNYASNVTYCTFNYTGSGGRDSYATMVAIGRNSLVSGSTHKFVFIDYSQNRTTIYMVIASIDFSSCQLVGNETKIKNTTNSIHPSYAVLGVNANSTLAFYISDTKAFVQHLISPLPSLLTTYVAWRGFSAGVNFIPVGIDLKSSWGIVAAYTRSTTGSGTITKFRPTIHRIDFSVCFIYQNSTCFNMSAIRTISYPLTWQSTRAPQTDVTDNEYDSLYDISVSINDFDYVLIGIQSINTVYCFSAASSALNDSGSRLPSTLASIGFGKGVGWIDNTTAAILLNNFTLDYAQWRSSYIELYPITSSTALSNSISAYSSYPNAHQQLWSQLNDRLIDMLAMPGAGCVIYMDYNGIVHVVRPSPIASYANTNEGTGVANNNIYIAPTRRCPSGTLKNQSAYGKDIFRYCVLCPEGTFYSANRSNATDRCAPCDTSIYFCPWGAVTEMPVSVLETISQAYVYPQTPENDNFEDILLLNMFKFDFQSDCLAQQPFLYGLIIMGIGCLFLLFMGILKLTGKLKKQRRMLKGIFKQTDLIGEGEMWIGGVASFTIVVVSIFAYRFSSKFMYQYPIETSPDATFACDPTLRNAKFATSMQSLGTPLLDSEQPLFDMLDSQPFTLHVAFISTDFTEDDLTVTQVLGSIRINLPYVANQLDGILYISTNLTSHFTTVQFTVSSGSAVGALRVGLSGPSMEENNYNVKALNFSYAFNHTNRTVTQDPAITIELIKLMNETAPLSNDDDTLYSGIWVPTFIKSDEQLFYTESDFQLYHTGGETVFTVQLSEATYYIYNQQEPITMLTEIIFTDILFTTMCIELFALTFLFFKLAILPLIRVLRGLCSKSNKVIPKGKSKSYCPHCRSVNGETLQEHKAPVKRAGNATPAFGIRRPIPDMGKIYVM</sequence>
<dbReference type="OrthoDB" id="10038713at2759"/>
<feature type="transmembrane region" description="Helical" evidence="1">
    <location>
        <begin position="594"/>
        <end position="614"/>
    </location>
</feature>
<keyword evidence="2" id="KW-0732">Signal</keyword>
<evidence type="ECO:0000313" key="4">
    <source>
        <dbReference type="Proteomes" id="UP000663852"/>
    </source>
</evidence>
<dbReference type="AlphaFoldDB" id="A0A814G276"/>
<feature type="transmembrane region" description="Helical" evidence="1">
    <location>
        <begin position="858"/>
        <end position="883"/>
    </location>
</feature>
<evidence type="ECO:0000256" key="1">
    <source>
        <dbReference type="SAM" id="Phobius"/>
    </source>
</evidence>
<organism evidence="3 4">
    <name type="scientific">Adineta ricciae</name>
    <name type="common">Rotifer</name>
    <dbReference type="NCBI Taxonomy" id="249248"/>
    <lineage>
        <taxon>Eukaryota</taxon>
        <taxon>Metazoa</taxon>
        <taxon>Spiralia</taxon>
        <taxon>Gnathifera</taxon>
        <taxon>Rotifera</taxon>
        <taxon>Eurotatoria</taxon>
        <taxon>Bdelloidea</taxon>
        <taxon>Adinetida</taxon>
        <taxon>Adinetidae</taxon>
        <taxon>Adineta</taxon>
    </lineage>
</organism>
<evidence type="ECO:0000313" key="3">
    <source>
        <dbReference type="EMBL" id="CAF0993128.1"/>
    </source>
</evidence>
<name>A0A814G276_ADIRI</name>
<gene>
    <name evidence="3" type="ORF">EDS130_LOCUS14496</name>
</gene>
<keyword evidence="1" id="KW-0472">Membrane</keyword>
<comment type="caution">
    <text evidence="3">The sequence shown here is derived from an EMBL/GenBank/DDBJ whole genome shotgun (WGS) entry which is preliminary data.</text>
</comment>